<dbReference type="GO" id="GO:0005737">
    <property type="term" value="C:cytoplasm"/>
    <property type="evidence" value="ECO:0007669"/>
    <property type="project" value="TreeGrafter"/>
</dbReference>
<organism evidence="5 6">
    <name type="scientific">Psilocybe cyanescens</name>
    <dbReference type="NCBI Taxonomy" id="93625"/>
    <lineage>
        <taxon>Eukaryota</taxon>
        <taxon>Fungi</taxon>
        <taxon>Dikarya</taxon>
        <taxon>Basidiomycota</taxon>
        <taxon>Agaricomycotina</taxon>
        <taxon>Agaricomycetes</taxon>
        <taxon>Agaricomycetidae</taxon>
        <taxon>Agaricales</taxon>
        <taxon>Agaricineae</taxon>
        <taxon>Strophariaceae</taxon>
        <taxon>Psilocybe</taxon>
    </lineage>
</organism>
<dbReference type="FunCoup" id="A0A409XIR5">
    <property type="interactions" value="456"/>
</dbReference>
<dbReference type="InterPro" id="IPR008979">
    <property type="entry name" value="Galactose-bd-like_sf"/>
</dbReference>
<feature type="compositionally biased region" description="Basic and acidic residues" evidence="3">
    <location>
        <begin position="667"/>
        <end position="679"/>
    </location>
</feature>
<dbReference type="EMBL" id="NHYD01001584">
    <property type="protein sequence ID" value="PPQ90626.1"/>
    <property type="molecule type" value="Genomic_DNA"/>
</dbReference>
<comment type="caution">
    <text evidence="5">The sequence shown here is derived from an EMBL/GenBank/DDBJ whole genome shotgun (WGS) entry which is preliminary data.</text>
</comment>
<dbReference type="Pfam" id="PF06588">
    <property type="entry name" value="Muskelin_N"/>
    <property type="match status" value="1"/>
</dbReference>
<accession>A0A409XIR5</accession>
<keyword evidence="6" id="KW-1185">Reference proteome</keyword>
<evidence type="ECO:0000256" key="1">
    <source>
        <dbReference type="ARBA" id="ARBA00022441"/>
    </source>
</evidence>
<feature type="compositionally biased region" description="Low complexity" evidence="3">
    <location>
        <begin position="388"/>
        <end position="400"/>
    </location>
</feature>
<feature type="compositionally biased region" description="Low complexity" evidence="3">
    <location>
        <begin position="757"/>
        <end position="780"/>
    </location>
</feature>
<dbReference type="OrthoDB" id="10052615at2759"/>
<feature type="region of interest" description="Disordered" evidence="3">
    <location>
        <begin position="757"/>
        <end position="812"/>
    </location>
</feature>
<reference evidence="5 6" key="1">
    <citation type="journal article" date="2018" name="Evol. Lett.">
        <title>Horizontal gene cluster transfer increased hallucinogenic mushroom diversity.</title>
        <authorList>
            <person name="Reynolds H.T."/>
            <person name="Vijayakumar V."/>
            <person name="Gluck-Thaler E."/>
            <person name="Korotkin H.B."/>
            <person name="Matheny P.B."/>
            <person name="Slot J.C."/>
        </authorList>
    </citation>
    <scope>NUCLEOTIDE SEQUENCE [LARGE SCALE GENOMIC DNA]</scope>
    <source>
        <strain evidence="5 6">2631</strain>
    </source>
</reference>
<dbReference type="Gene3D" id="2.120.10.80">
    <property type="entry name" value="Kelch-type beta propeller"/>
    <property type="match status" value="2"/>
</dbReference>
<dbReference type="Proteomes" id="UP000283269">
    <property type="component" value="Unassembled WGS sequence"/>
</dbReference>
<name>A0A409XIR5_PSICY</name>
<sequence>MALPALQTSVPKTMPLKYTIASSTPHSGKYGPENIILDKPLDQSSRWSGAFQGNTNQWIMLRLESLAVLKSITFGKSDTSTAHPCNMKEFKVFVGISEDHMAEVLHAGLKNDAVPETFSLKHVNDSGVCFPTQFVKIVPILAHGQNFHISIWHTSLAGIVDSAYVEQVRNAYDEFRETSVMRYVLKHLRQRRLLTPYQSILSRANIHLEHPLVTRLHESLVLQGNWAHSEKLLDSIYSSGLFDSHLHSSQPQSEWTRLLGTDADGDVPPARGGHAMCMDPVNEIIYIFGGWNGEKSLDDFWAYSVKEDKWKILSHSTTQEQNAPGARSCHKMVFDTKTGSIYVLGRLNDLDGLRAPAQSNTRTQHGTLPGAAASQPQSQPTQPPAQAPAPSDESSSDSSEMYSSEFYRYHTRGMLAGKWDFLAIDTAATGGPPLIFDHQMVMDSGAQILYVFGGRVVDGDWDTSKYSGLYSYNVSTSKWKSLHPQGDSSSSSQTIPSRFGHSMVLDSITKTLYIFAGQREEKYLSDMYTYNIGTGIVTEIFSNFSAAGGPDPCFTQRAVIDPYLKELYIFCGLTRNTTSNPRSTLRAYLSNWVYRYDTRPGKWMQILQQPDKTPAELPLPRFAHQVVYNPNTKTIFLHGGNAGGSFSGDVGKGREADGDPPAADAVNEEHKNTAKESKERRLDDFWRMELKRPGPEEIIRQAKFQIRRQQFREMCEEEPPVKALKFLQTQVASAVDHNNAKETEIFRSLLTHLLSPSPAVAPTSPSDSRPSTSSGSTVSSVEHEDTRETSPRPIKRSRAGKESTESGVWTSEISPAAAGADVSPSFLVGGTERLKEVTDPLEALFRGEDAQPTLSGPRYSQRTEVFENILSFISENEKQPTGSLLDLVEKDRCRIIA</sequence>
<dbReference type="InterPro" id="IPR015915">
    <property type="entry name" value="Kelch-typ_b-propeller"/>
</dbReference>
<dbReference type="STRING" id="93625.A0A409XIR5"/>
<feature type="compositionally biased region" description="Basic and acidic residues" evidence="3">
    <location>
        <begin position="781"/>
        <end position="790"/>
    </location>
</feature>
<dbReference type="InterPro" id="IPR052456">
    <property type="entry name" value="CTLH_complex_component"/>
</dbReference>
<keyword evidence="1" id="KW-0880">Kelch repeat</keyword>
<feature type="compositionally biased region" description="Low complexity" evidence="3">
    <location>
        <begin position="371"/>
        <end position="380"/>
    </location>
</feature>
<dbReference type="SUPFAM" id="SSF49785">
    <property type="entry name" value="Galactose-binding domain-like"/>
    <property type="match status" value="1"/>
</dbReference>
<dbReference type="Gene3D" id="2.60.120.260">
    <property type="entry name" value="Galactose-binding domain-like"/>
    <property type="match status" value="1"/>
</dbReference>
<feature type="region of interest" description="Disordered" evidence="3">
    <location>
        <begin position="646"/>
        <end position="679"/>
    </location>
</feature>
<dbReference type="SUPFAM" id="SSF50965">
    <property type="entry name" value="Galactose oxidase, central domain"/>
    <property type="match status" value="1"/>
</dbReference>
<evidence type="ECO:0000313" key="6">
    <source>
        <dbReference type="Proteomes" id="UP000283269"/>
    </source>
</evidence>
<protein>
    <recommendedName>
        <fullName evidence="4">Muskelin N-terminal domain-containing protein</fullName>
    </recommendedName>
</protein>
<dbReference type="InParanoid" id="A0A409XIR5"/>
<evidence type="ECO:0000256" key="3">
    <source>
        <dbReference type="SAM" id="MobiDB-lite"/>
    </source>
</evidence>
<dbReference type="SUPFAM" id="SSF117281">
    <property type="entry name" value="Kelch motif"/>
    <property type="match status" value="1"/>
</dbReference>
<dbReference type="AlphaFoldDB" id="A0A409XIR5"/>
<dbReference type="PANTHER" id="PTHR15526:SF5">
    <property type="entry name" value="MUSKELIN"/>
    <property type="match status" value="1"/>
</dbReference>
<evidence type="ECO:0000256" key="2">
    <source>
        <dbReference type="ARBA" id="ARBA00022737"/>
    </source>
</evidence>
<dbReference type="InterPro" id="IPR011043">
    <property type="entry name" value="Gal_Oxase/kelch_b-propeller"/>
</dbReference>
<proteinExistence type="predicted"/>
<feature type="compositionally biased region" description="Polar residues" evidence="3">
    <location>
        <begin position="357"/>
        <end position="366"/>
    </location>
</feature>
<evidence type="ECO:0000313" key="5">
    <source>
        <dbReference type="EMBL" id="PPQ90626.1"/>
    </source>
</evidence>
<gene>
    <name evidence="5" type="ORF">CVT25_006609</name>
</gene>
<feature type="region of interest" description="Disordered" evidence="3">
    <location>
        <begin position="354"/>
        <end position="400"/>
    </location>
</feature>
<dbReference type="InterPro" id="IPR010565">
    <property type="entry name" value="Muskelin_N"/>
</dbReference>
<dbReference type="Pfam" id="PF24681">
    <property type="entry name" value="Kelch_KLHDC2_KLHL20_DRC7"/>
    <property type="match status" value="2"/>
</dbReference>
<feature type="domain" description="Muskelin N-terminal" evidence="4">
    <location>
        <begin position="16"/>
        <end position="211"/>
    </location>
</feature>
<keyword evidence="2" id="KW-0677">Repeat</keyword>
<dbReference type="PANTHER" id="PTHR15526">
    <property type="entry name" value="MUSKELIN"/>
    <property type="match status" value="1"/>
</dbReference>
<evidence type="ECO:0000259" key="4">
    <source>
        <dbReference type="Pfam" id="PF06588"/>
    </source>
</evidence>